<reference evidence="1" key="2">
    <citation type="submission" date="2025-09" db="UniProtKB">
        <authorList>
            <consortium name="Ensembl"/>
        </authorList>
    </citation>
    <scope>IDENTIFICATION</scope>
</reference>
<dbReference type="Gene3D" id="3.10.360.10">
    <property type="entry name" value="Antimicrobial Peptide, Beta-defensin 2, Chain A"/>
    <property type="match status" value="1"/>
</dbReference>
<dbReference type="Proteomes" id="UP000694409">
    <property type="component" value="Unassembled WGS sequence"/>
</dbReference>
<organism evidence="1 2">
    <name type="scientific">Serinus canaria</name>
    <name type="common">Island canary</name>
    <name type="synonym">Fringilla canaria</name>
    <dbReference type="NCBI Taxonomy" id="9135"/>
    <lineage>
        <taxon>Eukaryota</taxon>
        <taxon>Metazoa</taxon>
        <taxon>Chordata</taxon>
        <taxon>Craniata</taxon>
        <taxon>Vertebrata</taxon>
        <taxon>Euteleostomi</taxon>
        <taxon>Archelosauria</taxon>
        <taxon>Archosauria</taxon>
        <taxon>Dinosauria</taxon>
        <taxon>Saurischia</taxon>
        <taxon>Theropoda</taxon>
        <taxon>Coelurosauria</taxon>
        <taxon>Aves</taxon>
        <taxon>Neognathae</taxon>
        <taxon>Neoaves</taxon>
        <taxon>Telluraves</taxon>
        <taxon>Australaves</taxon>
        <taxon>Passeriformes</taxon>
        <taxon>Passeroidea</taxon>
        <taxon>Fringillidae</taxon>
        <taxon>Carduelinae</taxon>
        <taxon>Serinus</taxon>
    </lineage>
</organism>
<dbReference type="AlphaFoldDB" id="A0A8C9L657"/>
<dbReference type="Ensembl" id="ENSSCAT00000002021.1">
    <property type="protein sequence ID" value="ENSSCAP00000001758.1"/>
    <property type="gene ID" value="ENSSCAG00000001492.1"/>
</dbReference>
<protein>
    <recommendedName>
        <fullName evidence="3">Beta-defensin</fullName>
    </recommendedName>
</protein>
<evidence type="ECO:0000313" key="2">
    <source>
        <dbReference type="Proteomes" id="UP000694409"/>
    </source>
</evidence>
<reference evidence="1" key="1">
    <citation type="submission" date="2025-08" db="UniProtKB">
        <authorList>
            <consortium name="Ensembl"/>
        </authorList>
    </citation>
    <scope>IDENTIFICATION</scope>
</reference>
<proteinExistence type="predicted"/>
<name>A0A8C9L657_SERCA</name>
<keyword evidence="2" id="KW-1185">Reference proteome</keyword>
<evidence type="ECO:0000313" key="1">
    <source>
        <dbReference type="Ensembl" id="ENSSCAP00000001758.1"/>
    </source>
</evidence>
<dbReference type="GeneTree" id="ENSGT01150000287334"/>
<sequence>MRKQENEECRWRNGEQRWGTEMRKWGAEMRNNHSPSPLPGYGKVRKTCAPVGYCSPKCRVMDLKYTSADCKYSCCIPTTWKGK</sequence>
<evidence type="ECO:0008006" key="3">
    <source>
        <dbReference type="Google" id="ProtNLM"/>
    </source>
</evidence>
<accession>A0A8C9L657</accession>